<organism evidence="3 4">
    <name type="scientific">Opisthorchis viverrini</name>
    <name type="common">Southeast Asian liver fluke</name>
    <dbReference type="NCBI Taxonomy" id="6198"/>
    <lineage>
        <taxon>Eukaryota</taxon>
        <taxon>Metazoa</taxon>
        <taxon>Spiralia</taxon>
        <taxon>Lophotrochozoa</taxon>
        <taxon>Platyhelminthes</taxon>
        <taxon>Trematoda</taxon>
        <taxon>Digenea</taxon>
        <taxon>Opisthorchiida</taxon>
        <taxon>Opisthorchiata</taxon>
        <taxon>Opisthorchiidae</taxon>
        <taxon>Opisthorchis</taxon>
    </lineage>
</organism>
<name>A0A1S8WKQ8_OPIVI</name>
<gene>
    <name evidence="3" type="ORF">X801_09183</name>
</gene>
<reference evidence="3 4" key="1">
    <citation type="submission" date="2015-03" db="EMBL/GenBank/DDBJ databases">
        <title>Draft genome of the nematode, Opisthorchis viverrini.</title>
        <authorList>
            <person name="Mitreva M."/>
        </authorList>
    </citation>
    <scope>NUCLEOTIDE SEQUENCE [LARGE SCALE GENOMIC DNA]</scope>
    <source>
        <strain evidence="3">Khon Kaen</strain>
    </source>
</reference>
<dbReference type="GO" id="GO:0003690">
    <property type="term" value="F:double-stranded DNA binding"/>
    <property type="evidence" value="ECO:0007669"/>
    <property type="project" value="TreeGrafter"/>
</dbReference>
<dbReference type="GO" id="GO:0043564">
    <property type="term" value="C:Ku70:Ku80 complex"/>
    <property type="evidence" value="ECO:0007669"/>
    <property type="project" value="TreeGrafter"/>
</dbReference>
<dbReference type="InterPro" id="IPR006164">
    <property type="entry name" value="DNA_bd_Ku70/Ku80"/>
</dbReference>
<evidence type="ECO:0000313" key="4">
    <source>
        <dbReference type="Proteomes" id="UP000243686"/>
    </source>
</evidence>
<dbReference type="PANTHER" id="PTHR12604">
    <property type="entry name" value="KU AUTOANTIGEN DNA HELICASE"/>
    <property type="match status" value="1"/>
</dbReference>
<dbReference type="Pfam" id="PF02735">
    <property type="entry name" value="Ku"/>
    <property type="match status" value="1"/>
</dbReference>
<sequence length="114" mass="13574">MKVPYGVMRPHHVIRPKCGEALFQIFHNTISKLRIHLLGFKPIHRLRPYHHIRAPQFIYPDESYIRGSRLWFTTLLQVCLNRRLFAMALYVQRKNIPPRLIALIPQVVEDIHES</sequence>
<dbReference type="PANTHER" id="PTHR12604:SF2">
    <property type="entry name" value="X-RAY REPAIR CROSS-COMPLEMENTING PROTEIN 6"/>
    <property type="match status" value="1"/>
</dbReference>
<evidence type="ECO:0000313" key="3">
    <source>
        <dbReference type="EMBL" id="OON15019.1"/>
    </source>
</evidence>
<dbReference type="GO" id="GO:0006303">
    <property type="term" value="P:double-strand break repair via nonhomologous end joining"/>
    <property type="evidence" value="ECO:0007669"/>
    <property type="project" value="InterPro"/>
</dbReference>
<dbReference type="AlphaFoldDB" id="A0A1S8WKQ8"/>
<dbReference type="Gene3D" id="2.40.290.10">
    <property type="match status" value="1"/>
</dbReference>
<dbReference type="InterPro" id="IPR016194">
    <property type="entry name" value="SPOC-like_C_dom_sf"/>
</dbReference>
<keyword evidence="4" id="KW-1185">Reference proteome</keyword>
<proteinExistence type="predicted"/>
<dbReference type="Proteomes" id="UP000243686">
    <property type="component" value="Unassembled WGS sequence"/>
</dbReference>
<accession>A0A1S8WKQ8</accession>
<dbReference type="SUPFAM" id="SSF100939">
    <property type="entry name" value="SPOC domain-like"/>
    <property type="match status" value="1"/>
</dbReference>
<protein>
    <recommendedName>
        <fullName evidence="2">Ku domain-containing protein</fullName>
    </recommendedName>
</protein>
<keyword evidence="1" id="KW-0238">DNA-binding</keyword>
<evidence type="ECO:0000256" key="1">
    <source>
        <dbReference type="ARBA" id="ARBA00023125"/>
    </source>
</evidence>
<dbReference type="GO" id="GO:0000723">
    <property type="term" value="P:telomere maintenance"/>
    <property type="evidence" value="ECO:0007669"/>
    <property type="project" value="TreeGrafter"/>
</dbReference>
<evidence type="ECO:0000259" key="2">
    <source>
        <dbReference type="Pfam" id="PF02735"/>
    </source>
</evidence>
<dbReference type="EMBL" id="KV906272">
    <property type="protein sequence ID" value="OON15019.1"/>
    <property type="molecule type" value="Genomic_DNA"/>
</dbReference>
<dbReference type="GO" id="GO:0042162">
    <property type="term" value="F:telomeric DNA binding"/>
    <property type="evidence" value="ECO:0007669"/>
    <property type="project" value="TreeGrafter"/>
</dbReference>
<feature type="domain" description="Ku" evidence="2">
    <location>
        <begin position="33"/>
        <end position="106"/>
    </location>
</feature>